<evidence type="ECO:0000313" key="6">
    <source>
        <dbReference type="EMBL" id="SAM57079.1"/>
    </source>
</evidence>
<dbReference type="RefSeq" id="WP_079538858.1">
    <property type="nucleotide sequence ID" value="NZ_CP171111.1"/>
</dbReference>
<dbReference type="Pfam" id="PF00126">
    <property type="entry name" value="HTH_1"/>
    <property type="match status" value="1"/>
</dbReference>
<proteinExistence type="inferred from homology"/>
<dbReference type="GO" id="GO:0003700">
    <property type="term" value="F:DNA-binding transcription factor activity"/>
    <property type="evidence" value="ECO:0007669"/>
    <property type="project" value="InterPro"/>
</dbReference>
<dbReference type="Gene3D" id="1.10.10.10">
    <property type="entry name" value="Winged helix-like DNA-binding domain superfamily/Winged helix DNA-binding domain"/>
    <property type="match status" value="1"/>
</dbReference>
<dbReference type="CDD" id="cd08422">
    <property type="entry name" value="PBP2_CrgA_like"/>
    <property type="match status" value="1"/>
</dbReference>
<dbReference type="SUPFAM" id="SSF46785">
    <property type="entry name" value="Winged helix' DNA-binding domain"/>
    <property type="match status" value="1"/>
</dbReference>
<dbReference type="InterPro" id="IPR058163">
    <property type="entry name" value="LysR-type_TF_proteobact-type"/>
</dbReference>
<dbReference type="SUPFAM" id="SSF53850">
    <property type="entry name" value="Periplasmic binding protein-like II"/>
    <property type="match status" value="1"/>
</dbReference>
<feature type="domain" description="HTH lysR-type" evidence="5">
    <location>
        <begin position="1"/>
        <end position="59"/>
    </location>
</feature>
<evidence type="ECO:0000256" key="4">
    <source>
        <dbReference type="ARBA" id="ARBA00023163"/>
    </source>
</evidence>
<dbReference type="AlphaFoldDB" id="A0A1C3H1W8"/>
<dbReference type="InterPro" id="IPR036388">
    <property type="entry name" value="WH-like_DNA-bd_sf"/>
</dbReference>
<keyword evidence="4" id="KW-0804">Transcription</keyword>
<reference evidence="7" key="1">
    <citation type="submission" date="2016-04" db="EMBL/GenBank/DDBJ databases">
        <authorList>
            <person name="Tagini F."/>
        </authorList>
    </citation>
    <scope>NUCLEOTIDE SEQUENCE [LARGE SCALE GENOMIC DNA]</scope>
    <source>
        <strain evidence="7">CHUV0807</strain>
    </source>
</reference>
<dbReference type="Proteomes" id="UP000190837">
    <property type="component" value="Unassembled WGS sequence"/>
</dbReference>
<gene>
    <name evidence="6" type="ORF">CHUV0807_0144</name>
</gene>
<evidence type="ECO:0000256" key="3">
    <source>
        <dbReference type="ARBA" id="ARBA00023125"/>
    </source>
</evidence>
<dbReference type="PROSITE" id="PS50931">
    <property type="entry name" value="HTH_LYSR"/>
    <property type="match status" value="1"/>
</dbReference>
<dbReference type="InterPro" id="IPR005119">
    <property type="entry name" value="LysR_subst-bd"/>
</dbReference>
<dbReference type="Pfam" id="PF03466">
    <property type="entry name" value="LysR_substrate"/>
    <property type="match status" value="1"/>
</dbReference>
<protein>
    <submittedName>
        <fullName evidence="6">Transcriptional regulator, LysR family</fullName>
    </submittedName>
</protein>
<dbReference type="EMBL" id="FKLO01000012">
    <property type="protein sequence ID" value="SAM57079.1"/>
    <property type="molecule type" value="Genomic_DNA"/>
</dbReference>
<sequence length="292" mass="31824">MDDLKPLLVFAAILEHGSMNAAAQALGMTPSAVSQHIARLENLHGVKLLHRSTRRVSPTDAGEALGQYCRRLNATLHDTRLALANLKTEIAGEVRLAAPTSMASAAAFQRALRHIGDEHPTLRLQLHLGEALADLRSGAIDIALRGGDRALDAPDLVARHLADWRWQICAAPAWLEHAPPIHTPADLTRQRWLHHLPLHLEMQRGEARYLLDIEDSLYCNQLAAVRVLCEAGLGLALMLEGEAADALDSGRLLRVLPEWTLPAVSIYAVTPHRVQAAKIAAVLAILRETFAG</sequence>
<organism evidence="6 7">
    <name type="scientific">Cardiobacterium hominis</name>
    <dbReference type="NCBI Taxonomy" id="2718"/>
    <lineage>
        <taxon>Bacteria</taxon>
        <taxon>Pseudomonadati</taxon>
        <taxon>Pseudomonadota</taxon>
        <taxon>Gammaproteobacteria</taxon>
        <taxon>Cardiobacteriales</taxon>
        <taxon>Cardiobacteriaceae</taxon>
        <taxon>Cardiobacterium</taxon>
    </lineage>
</organism>
<dbReference type="GO" id="GO:0043565">
    <property type="term" value="F:sequence-specific DNA binding"/>
    <property type="evidence" value="ECO:0007669"/>
    <property type="project" value="TreeGrafter"/>
</dbReference>
<evidence type="ECO:0000259" key="5">
    <source>
        <dbReference type="PROSITE" id="PS50931"/>
    </source>
</evidence>
<keyword evidence="2" id="KW-0805">Transcription regulation</keyword>
<dbReference type="Gene3D" id="3.40.190.290">
    <property type="match status" value="1"/>
</dbReference>
<comment type="similarity">
    <text evidence="1">Belongs to the LysR transcriptional regulatory family.</text>
</comment>
<dbReference type="PANTHER" id="PTHR30537:SF30">
    <property type="entry name" value="TRANSCRIPTIONAL REGULATOR-RELATED"/>
    <property type="match status" value="1"/>
</dbReference>
<evidence type="ECO:0000313" key="7">
    <source>
        <dbReference type="Proteomes" id="UP000190837"/>
    </source>
</evidence>
<dbReference type="InterPro" id="IPR036390">
    <property type="entry name" value="WH_DNA-bd_sf"/>
</dbReference>
<evidence type="ECO:0000256" key="2">
    <source>
        <dbReference type="ARBA" id="ARBA00023015"/>
    </source>
</evidence>
<dbReference type="PANTHER" id="PTHR30537">
    <property type="entry name" value="HTH-TYPE TRANSCRIPTIONAL REGULATOR"/>
    <property type="match status" value="1"/>
</dbReference>
<accession>A0A1C3H1W8</accession>
<keyword evidence="3" id="KW-0238">DNA-binding</keyword>
<evidence type="ECO:0000256" key="1">
    <source>
        <dbReference type="ARBA" id="ARBA00009437"/>
    </source>
</evidence>
<name>A0A1C3H1W8_9GAMM</name>
<dbReference type="GO" id="GO:0006351">
    <property type="term" value="P:DNA-templated transcription"/>
    <property type="evidence" value="ECO:0007669"/>
    <property type="project" value="TreeGrafter"/>
</dbReference>
<dbReference type="InterPro" id="IPR000847">
    <property type="entry name" value="LysR_HTH_N"/>
</dbReference>
<dbReference type="FunFam" id="1.10.10.10:FF:000001">
    <property type="entry name" value="LysR family transcriptional regulator"/>
    <property type="match status" value="1"/>
</dbReference>